<dbReference type="SMART" id="SM00913">
    <property type="entry name" value="IBN_N"/>
    <property type="match status" value="1"/>
</dbReference>
<evidence type="ECO:0000256" key="2">
    <source>
        <dbReference type="ARBA" id="ARBA00007991"/>
    </source>
</evidence>
<dbReference type="PROSITE" id="PS50166">
    <property type="entry name" value="IMPORTIN_B_NT"/>
    <property type="match status" value="1"/>
</dbReference>
<dbReference type="OrthoDB" id="1935514at2759"/>
<evidence type="ECO:0000256" key="3">
    <source>
        <dbReference type="ARBA" id="ARBA00022448"/>
    </source>
</evidence>
<comment type="similarity">
    <text evidence="2">Belongs to the importin beta family.</text>
</comment>
<feature type="region of interest" description="Disordered" evidence="5">
    <location>
        <begin position="872"/>
        <end position="894"/>
    </location>
</feature>
<dbReference type="FunFam" id="1.25.10.10:FF:001096">
    <property type="entry name" value="Predicted protein"/>
    <property type="match status" value="1"/>
</dbReference>
<dbReference type="InterPro" id="IPR016024">
    <property type="entry name" value="ARM-type_fold"/>
</dbReference>
<feature type="domain" description="Importin N-terminal" evidence="6">
    <location>
        <begin position="29"/>
        <end position="100"/>
    </location>
</feature>
<dbReference type="GO" id="GO:0006606">
    <property type="term" value="P:protein import into nucleus"/>
    <property type="evidence" value="ECO:0007669"/>
    <property type="project" value="TreeGrafter"/>
</dbReference>
<dbReference type="InterPro" id="IPR058669">
    <property type="entry name" value="TPR_IPO7/11-like"/>
</dbReference>
<dbReference type="EMBL" id="JADCNL010000001">
    <property type="protein sequence ID" value="KAG0496429.1"/>
    <property type="molecule type" value="Genomic_DNA"/>
</dbReference>
<sequence>MALSASDVQTVYSILSNSLSPDEPVRKPAESALAQCESRPGFCSCLLEIIASRDSACQNDVRLLASVYFKNSISRYWRQRCISNDEKAHLRKKLLLNIREESSQIAVQLAVIISKIARIDYPKEWPELFSFLAQQLQTADILTSHRVFMILFRTLKELSTKRLVADQKMFAEIASMLFDYSWNLWQSDMRTILQSFAGLIQCIPSSSLMEHQVDLLLTCERWLLCTKIIRQLIISGNASDSTSAQVVQPVKEVCPMLLNVIQSFLLYYSSFMEGQPKFWDFTKRVCIKLMKVLVAFQSRHPYSFGDENVLPVILDFCLNKIINPEQELAPFDEFRIQCMVLIKSILECKEYKPSPTGRVINGSEDSLENRKKGISTAVVDMIKAVFPSERVILLCNILVRRYFTYTPKDLAEWYQNSESFHHEQDMLQWTEKLRPCAEALYIVLFENYRDLLAPVVLSILQEAMSASPPLESEINPAMLLKDAAYSAAGHVYHELSSYLNFSDWFAGSLSIELSNDHPNMRIIHRKIALVLGQWVSEIKGDTRKQVYHALIRLFQDNDIAVRLAACRSLCYLVQDSNFSEQECFDLLSTCWSLCFKLVEEVVVFDSKVQVLNLISVLIEHVGEKITPFAGQLMNFFQKMWEESVNENLLQIQILAALRNFVCSLGYHSYVCYNMLLPILQKGIDLDNPDAFNLLEDSVLLWDAVLSHATSMVPQLMDLFPSLVTILERSFDHLQCFPLEAPPLVSGVLQKLILICLSGEDDRNPSRTAVRTSSGAVLARLLVMNTNYLAHLALEPSLMLALQQAGLSVNQNILLCLVDVWVDKIDNTTFIQRKTYALALAIILSLRVPEVIDKLDDILSVCTTVILGGKVDESQEDSSGDTTSSSWHNENIGYHGVPSKELRRRQIKDSDPIKQLSLECMLRDNLHVCAAFLGESCVHAAMSRIHPSAFAQLQQALKMA</sequence>
<dbReference type="InterPro" id="IPR001494">
    <property type="entry name" value="Importin-beta_N"/>
</dbReference>
<protein>
    <recommendedName>
        <fullName evidence="6">Importin N-terminal domain-containing protein</fullName>
    </recommendedName>
</protein>
<dbReference type="GO" id="GO:0031267">
    <property type="term" value="F:small GTPase binding"/>
    <property type="evidence" value="ECO:0007669"/>
    <property type="project" value="InterPro"/>
</dbReference>
<dbReference type="Gene3D" id="1.25.10.10">
    <property type="entry name" value="Leucine-rich Repeat Variant"/>
    <property type="match status" value="1"/>
</dbReference>
<dbReference type="PANTHER" id="PTHR10997">
    <property type="entry name" value="IMPORTIN-7, 8, 11"/>
    <property type="match status" value="1"/>
</dbReference>
<dbReference type="GO" id="GO:0005635">
    <property type="term" value="C:nuclear envelope"/>
    <property type="evidence" value="ECO:0007669"/>
    <property type="project" value="TreeGrafter"/>
</dbReference>
<dbReference type="PANTHER" id="PTHR10997:SF7">
    <property type="entry name" value="IMPORTIN-11"/>
    <property type="match status" value="1"/>
</dbReference>
<comment type="caution">
    <text evidence="7">The sequence shown here is derived from an EMBL/GenBank/DDBJ whole genome shotgun (WGS) entry which is preliminary data.</text>
</comment>
<gene>
    <name evidence="7" type="ORF">HPP92_001120</name>
</gene>
<keyword evidence="4" id="KW-0539">Nucleus</keyword>
<organism evidence="7 8">
    <name type="scientific">Vanilla planifolia</name>
    <name type="common">Vanilla</name>
    <dbReference type="NCBI Taxonomy" id="51239"/>
    <lineage>
        <taxon>Eukaryota</taxon>
        <taxon>Viridiplantae</taxon>
        <taxon>Streptophyta</taxon>
        <taxon>Embryophyta</taxon>
        <taxon>Tracheophyta</taxon>
        <taxon>Spermatophyta</taxon>
        <taxon>Magnoliopsida</taxon>
        <taxon>Liliopsida</taxon>
        <taxon>Asparagales</taxon>
        <taxon>Orchidaceae</taxon>
        <taxon>Vanilloideae</taxon>
        <taxon>Vanilleae</taxon>
        <taxon>Vanilla</taxon>
    </lineage>
</organism>
<reference evidence="7 8" key="1">
    <citation type="journal article" date="2020" name="Nat. Food">
        <title>A phased Vanilla planifolia genome enables genetic improvement of flavour and production.</title>
        <authorList>
            <person name="Hasing T."/>
            <person name="Tang H."/>
            <person name="Brym M."/>
            <person name="Khazi F."/>
            <person name="Huang T."/>
            <person name="Chambers A.H."/>
        </authorList>
    </citation>
    <scope>NUCLEOTIDE SEQUENCE [LARGE SCALE GENOMIC DNA]</scope>
    <source>
        <tissue evidence="7">Leaf</tissue>
    </source>
</reference>
<evidence type="ECO:0000256" key="5">
    <source>
        <dbReference type="SAM" id="MobiDB-lite"/>
    </source>
</evidence>
<accession>A0A835RR57</accession>
<dbReference type="SUPFAM" id="SSF48371">
    <property type="entry name" value="ARM repeat"/>
    <property type="match status" value="1"/>
</dbReference>
<dbReference type="Proteomes" id="UP000636800">
    <property type="component" value="Chromosome 1"/>
</dbReference>
<dbReference type="GO" id="GO:0005829">
    <property type="term" value="C:cytosol"/>
    <property type="evidence" value="ECO:0007669"/>
    <property type="project" value="TreeGrafter"/>
</dbReference>
<comment type="subcellular location">
    <subcellularLocation>
        <location evidence="1">Nucleus</location>
    </subcellularLocation>
</comment>
<keyword evidence="3" id="KW-0813">Transport</keyword>
<evidence type="ECO:0000313" key="7">
    <source>
        <dbReference type="EMBL" id="KAG0496429.1"/>
    </source>
</evidence>
<evidence type="ECO:0000256" key="4">
    <source>
        <dbReference type="ARBA" id="ARBA00023242"/>
    </source>
</evidence>
<dbReference type="Pfam" id="PF03810">
    <property type="entry name" value="IBN_N"/>
    <property type="match status" value="1"/>
</dbReference>
<feature type="compositionally biased region" description="Polar residues" evidence="5">
    <location>
        <begin position="879"/>
        <end position="888"/>
    </location>
</feature>
<proteinExistence type="inferred from homology"/>
<evidence type="ECO:0000256" key="1">
    <source>
        <dbReference type="ARBA" id="ARBA00004123"/>
    </source>
</evidence>
<evidence type="ECO:0000259" key="6">
    <source>
        <dbReference type="PROSITE" id="PS50166"/>
    </source>
</evidence>
<name>A0A835RR57_VANPL</name>
<dbReference type="Pfam" id="PF25758">
    <property type="entry name" value="TPR_IPO11"/>
    <property type="match status" value="2"/>
</dbReference>
<keyword evidence="8" id="KW-1185">Reference proteome</keyword>
<dbReference type="InterPro" id="IPR011989">
    <property type="entry name" value="ARM-like"/>
</dbReference>
<dbReference type="AlphaFoldDB" id="A0A835RR57"/>
<evidence type="ECO:0000313" key="8">
    <source>
        <dbReference type="Proteomes" id="UP000636800"/>
    </source>
</evidence>